<dbReference type="CDD" id="cd07517">
    <property type="entry name" value="HAD_HPP"/>
    <property type="match status" value="1"/>
</dbReference>
<protein>
    <recommendedName>
        <fullName evidence="3">Cof subfamily protein (Haloacid dehalogenase superfamily)/HAD superfamily hydrolase (TIGR01484 family)</fullName>
    </recommendedName>
</protein>
<dbReference type="OrthoDB" id="9810101at2"/>
<proteinExistence type="predicted"/>
<evidence type="ECO:0000313" key="2">
    <source>
        <dbReference type="Proteomes" id="UP000295416"/>
    </source>
</evidence>
<dbReference type="Proteomes" id="UP000295416">
    <property type="component" value="Unassembled WGS sequence"/>
</dbReference>
<dbReference type="NCBIfam" id="TIGR01484">
    <property type="entry name" value="HAD-SF-IIB"/>
    <property type="match status" value="1"/>
</dbReference>
<dbReference type="SUPFAM" id="SSF56784">
    <property type="entry name" value="HAD-like"/>
    <property type="match status" value="1"/>
</dbReference>
<dbReference type="GO" id="GO:0016791">
    <property type="term" value="F:phosphatase activity"/>
    <property type="evidence" value="ECO:0007669"/>
    <property type="project" value="UniProtKB-ARBA"/>
</dbReference>
<dbReference type="GO" id="GO:0000287">
    <property type="term" value="F:magnesium ion binding"/>
    <property type="evidence" value="ECO:0007669"/>
    <property type="project" value="TreeGrafter"/>
</dbReference>
<dbReference type="AlphaFoldDB" id="A0A4R2P6K4"/>
<name>A0A4R2P6K4_9BACL</name>
<dbReference type="GO" id="GO:0005829">
    <property type="term" value="C:cytosol"/>
    <property type="evidence" value="ECO:0007669"/>
    <property type="project" value="TreeGrafter"/>
</dbReference>
<dbReference type="Pfam" id="PF08282">
    <property type="entry name" value="Hydrolase_3"/>
    <property type="match status" value="1"/>
</dbReference>
<evidence type="ECO:0008006" key="3">
    <source>
        <dbReference type="Google" id="ProtNLM"/>
    </source>
</evidence>
<dbReference type="PROSITE" id="PS01229">
    <property type="entry name" value="COF_2"/>
    <property type="match status" value="1"/>
</dbReference>
<dbReference type="Gene3D" id="3.30.1240.10">
    <property type="match status" value="1"/>
</dbReference>
<dbReference type="PANTHER" id="PTHR10000:SF25">
    <property type="entry name" value="PHOSPHATASE YKRA-RELATED"/>
    <property type="match status" value="1"/>
</dbReference>
<comment type="caution">
    <text evidence="1">The sequence shown here is derived from an EMBL/GenBank/DDBJ whole genome shotgun (WGS) entry which is preliminary data.</text>
</comment>
<dbReference type="RefSeq" id="WP_132744468.1">
    <property type="nucleotide sequence ID" value="NZ_SLXK01000005.1"/>
</dbReference>
<dbReference type="InterPro" id="IPR006379">
    <property type="entry name" value="HAD-SF_hydro_IIB"/>
</dbReference>
<dbReference type="SFLD" id="SFLDG01140">
    <property type="entry name" value="C2.B:_Phosphomannomutase_and_P"/>
    <property type="match status" value="1"/>
</dbReference>
<reference evidence="1 2" key="1">
    <citation type="submission" date="2019-03" db="EMBL/GenBank/DDBJ databases">
        <title>Genomic Encyclopedia of Type Strains, Phase IV (KMG-IV): sequencing the most valuable type-strain genomes for metagenomic binning, comparative biology and taxonomic classification.</title>
        <authorList>
            <person name="Goeker M."/>
        </authorList>
    </citation>
    <scope>NUCLEOTIDE SEQUENCE [LARGE SCALE GENOMIC DNA]</scope>
    <source>
        <strain evidence="1 2">DSM 19377</strain>
    </source>
</reference>
<dbReference type="NCBIfam" id="TIGR00099">
    <property type="entry name" value="Cof-subfamily"/>
    <property type="match status" value="1"/>
</dbReference>
<dbReference type="InterPro" id="IPR036412">
    <property type="entry name" value="HAD-like_sf"/>
</dbReference>
<dbReference type="SFLD" id="SFLDG01144">
    <property type="entry name" value="C2.B.4:_PGP_Like"/>
    <property type="match status" value="1"/>
</dbReference>
<organism evidence="1 2">
    <name type="scientific">Scopulibacillus darangshiensis</name>
    <dbReference type="NCBI Taxonomy" id="442528"/>
    <lineage>
        <taxon>Bacteria</taxon>
        <taxon>Bacillati</taxon>
        <taxon>Bacillota</taxon>
        <taxon>Bacilli</taxon>
        <taxon>Bacillales</taxon>
        <taxon>Sporolactobacillaceae</taxon>
        <taxon>Scopulibacillus</taxon>
    </lineage>
</organism>
<dbReference type="InterPro" id="IPR023214">
    <property type="entry name" value="HAD_sf"/>
</dbReference>
<dbReference type="SFLD" id="SFLDS00003">
    <property type="entry name" value="Haloacid_Dehalogenase"/>
    <property type="match status" value="1"/>
</dbReference>
<accession>A0A4R2P6K4</accession>
<dbReference type="PANTHER" id="PTHR10000">
    <property type="entry name" value="PHOSPHOSERINE PHOSPHATASE"/>
    <property type="match status" value="1"/>
</dbReference>
<gene>
    <name evidence="1" type="ORF">EV207_10559</name>
</gene>
<dbReference type="EMBL" id="SLXK01000005">
    <property type="protein sequence ID" value="TCP30530.1"/>
    <property type="molecule type" value="Genomic_DNA"/>
</dbReference>
<keyword evidence="2" id="KW-1185">Reference proteome</keyword>
<dbReference type="Gene3D" id="3.40.50.1000">
    <property type="entry name" value="HAD superfamily/HAD-like"/>
    <property type="match status" value="1"/>
</dbReference>
<dbReference type="InterPro" id="IPR000150">
    <property type="entry name" value="Cof"/>
</dbReference>
<evidence type="ECO:0000313" key="1">
    <source>
        <dbReference type="EMBL" id="TCP30530.1"/>
    </source>
</evidence>
<sequence length="261" mass="29333">MTKQKIVFFDIDGTLLDHEKQIPDSTRQAIKHLQENGVITAIATGRAPFMFEEIRKELNINTFVSFNGQYVVHDNNVVFKNPLSAEALVLLEEKATAAGHPMAFFSSESMASNRDGDPFIKTSFNDLKMNPPLFDMSFHNNNEIYQALLFCEANDEAEYLKLKSDFEYIRWHQYSTDVIPAGGSKALGIKQLLDSLKIDVRHTYAFGDALNDIQMLSFVNYGIAMGNALDETKNAARFITKHVDQDGIYHGLQEVGLLTGV</sequence>